<dbReference type="OrthoDB" id="6272197at2759"/>
<dbReference type="Proteomes" id="UP000054324">
    <property type="component" value="Unassembled WGS sequence"/>
</dbReference>
<reference evidence="1 2" key="1">
    <citation type="submission" date="2013-11" db="EMBL/GenBank/DDBJ databases">
        <title>Opisthorchis viverrini - life in the bile duct.</title>
        <authorList>
            <person name="Young N.D."/>
            <person name="Nagarajan N."/>
            <person name="Lin S.J."/>
            <person name="Korhonen P.K."/>
            <person name="Jex A.R."/>
            <person name="Hall R.S."/>
            <person name="Safavi-Hemami H."/>
            <person name="Kaewkong W."/>
            <person name="Bertrand D."/>
            <person name="Gao S."/>
            <person name="Seet Q."/>
            <person name="Wongkham S."/>
            <person name="Teh B.T."/>
            <person name="Wongkham C."/>
            <person name="Intapan P.M."/>
            <person name="Maleewong W."/>
            <person name="Yang X."/>
            <person name="Hu M."/>
            <person name="Wang Z."/>
            <person name="Hofmann A."/>
            <person name="Sternberg P.W."/>
            <person name="Tan P."/>
            <person name="Wang J."/>
            <person name="Gasser R.B."/>
        </authorList>
    </citation>
    <scope>NUCLEOTIDE SEQUENCE [LARGE SCALE GENOMIC DNA]</scope>
</reference>
<dbReference type="CTD" id="20329365"/>
<organism evidence="1 2">
    <name type="scientific">Opisthorchis viverrini</name>
    <name type="common">Southeast Asian liver fluke</name>
    <dbReference type="NCBI Taxonomy" id="6198"/>
    <lineage>
        <taxon>Eukaryota</taxon>
        <taxon>Metazoa</taxon>
        <taxon>Spiralia</taxon>
        <taxon>Lophotrochozoa</taxon>
        <taxon>Platyhelminthes</taxon>
        <taxon>Trematoda</taxon>
        <taxon>Digenea</taxon>
        <taxon>Opisthorchiida</taxon>
        <taxon>Opisthorchiata</taxon>
        <taxon>Opisthorchiidae</taxon>
        <taxon>Opisthorchis</taxon>
    </lineage>
</organism>
<dbReference type="PANTHER" id="PTHR32122:SF1">
    <property type="entry name" value="TATA BOX-BINDING PROTEIN-ASSOCIATED FACTOR RNA POLYMERASE I SUBUNIT A"/>
    <property type="match status" value="1"/>
</dbReference>
<name>A0A074Z1V8_OPIVI</name>
<dbReference type="PANTHER" id="PTHR32122">
    <property type="entry name" value="TATA BOX-BINDING PROTEIN ASSOCIATED FACTOR RNA POLYMERASE I SUBUNIT A"/>
    <property type="match status" value="1"/>
</dbReference>
<dbReference type="InterPro" id="IPR036691">
    <property type="entry name" value="Endo/exonu/phosph_ase_sf"/>
</dbReference>
<keyword evidence="2" id="KW-1185">Reference proteome</keyword>
<proteinExistence type="predicted"/>
<sequence>TIIQDTSTVIELTVQSFSTRFLLRTTGDPEAAAVGCAGVSIVLNHRAEVSLLDWIPVDSRLCAVRLATFVKASHKRQVDRCLFIVSAYAPTDCSSDAVKDRFSDALNVLLRPAKSSYFVVVAGDMNAQVGSVHLRLNWEVDMDWTRALDQFRLSDENNRILERILQHMVRGELVTAYQCRSQKVTPRDRYTSSAALVTKEPEYDHVQRLQHLYEGLSLYGLWLEQMHKSDSLADDTGEPSTTDDLADKAFYRLQEVEALVSGGYLCDIFIRPLVEILEYFNEPLRARSLLLSYARRIPENPNALRYLCEWYRRRSRESDVSSLTLNVTADSRTEATTTDGDTSIPTPSPITPCPKITARLLRYRIRFSRHVLPEPAPSVSRHEVLSAADEKRLLRAQHPHVSTINLCLKHGLSTDALELSFALLDHPSWAVFNEPWKLLRRSVQAVGKQSPEVVQAFSIRKRSWSQIHFKLPHLPVLAQKVRKLCETIAPNPPKPLDDDAVGPLLSVIPLSSLHTELTETSGADTST</sequence>
<dbReference type="EMBL" id="KL597006">
    <property type="protein sequence ID" value="KER20968.1"/>
    <property type="molecule type" value="Genomic_DNA"/>
</dbReference>
<dbReference type="Pfam" id="PF14929">
    <property type="entry name" value="TAF1_subA"/>
    <property type="match status" value="1"/>
</dbReference>
<dbReference type="SUPFAM" id="SSF56219">
    <property type="entry name" value="DNase I-like"/>
    <property type="match status" value="1"/>
</dbReference>
<gene>
    <name evidence="1" type="ORF">T265_15200</name>
</gene>
<dbReference type="InterPro" id="IPR039495">
    <property type="entry name" value="TAF1A"/>
</dbReference>
<dbReference type="KEGG" id="ovi:T265_15200"/>
<dbReference type="InterPro" id="IPR052669">
    <property type="entry name" value="SL1/TIF-IB_Component"/>
</dbReference>
<accession>A0A074Z1V8</accession>
<evidence type="ECO:0000313" key="1">
    <source>
        <dbReference type="EMBL" id="KER20968.1"/>
    </source>
</evidence>
<dbReference type="GeneID" id="20329365"/>
<dbReference type="RefSeq" id="XP_009175284.1">
    <property type="nucleotide sequence ID" value="XM_009177020.1"/>
</dbReference>
<protein>
    <submittedName>
        <fullName evidence="1">Uncharacterized protein</fullName>
    </submittedName>
</protein>
<dbReference type="AlphaFoldDB" id="A0A074Z1V8"/>
<dbReference type="GO" id="GO:0006360">
    <property type="term" value="P:transcription by RNA polymerase I"/>
    <property type="evidence" value="ECO:0007669"/>
    <property type="project" value="InterPro"/>
</dbReference>
<dbReference type="Gene3D" id="3.60.10.10">
    <property type="entry name" value="Endonuclease/exonuclease/phosphatase"/>
    <property type="match status" value="1"/>
</dbReference>
<evidence type="ECO:0000313" key="2">
    <source>
        <dbReference type="Proteomes" id="UP000054324"/>
    </source>
</evidence>
<feature type="non-terminal residue" evidence="1">
    <location>
        <position position="1"/>
    </location>
</feature>
<dbReference type="GO" id="GO:0000120">
    <property type="term" value="C:RNA polymerase I transcription regulator complex"/>
    <property type="evidence" value="ECO:0007669"/>
    <property type="project" value="InterPro"/>
</dbReference>